<dbReference type="AlphaFoldDB" id="A0ABD2J517"/>
<evidence type="ECO:0000313" key="3">
    <source>
        <dbReference type="EMBL" id="KAL3085600.1"/>
    </source>
</evidence>
<reference evidence="3 4" key="1">
    <citation type="submission" date="2024-10" db="EMBL/GenBank/DDBJ databases">
        <authorList>
            <person name="Kim D."/>
        </authorList>
    </citation>
    <scope>NUCLEOTIDE SEQUENCE [LARGE SCALE GENOMIC DNA]</scope>
    <source>
        <strain evidence="3">BH-2024</strain>
    </source>
</reference>
<dbReference type="Proteomes" id="UP001620626">
    <property type="component" value="Unassembled WGS sequence"/>
</dbReference>
<protein>
    <recommendedName>
        <fullName evidence="5">Effector protein</fullName>
    </recommendedName>
</protein>
<feature type="signal peptide" evidence="2">
    <location>
        <begin position="1"/>
        <end position="24"/>
    </location>
</feature>
<accession>A0ABD2J517</accession>
<feature type="compositionally biased region" description="Basic residues" evidence="1">
    <location>
        <begin position="107"/>
        <end position="128"/>
    </location>
</feature>
<comment type="caution">
    <text evidence="3">The sequence shown here is derived from an EMBL/GenBank/DDBJ whole genome shotgun (WGS) entry which is preliminary data.</text>
</comment>
<proteinExistence type="predicted"/>
<evidence type="ECO:0000313" key="4">
    <source>
        <dbReference type="Proteomes" id="UP001620626"/>
    </source>
</evidence>
<keyword evidence="2" id="KW-0732">Signal</keyword>
<name>A0ABD2J517_9BILA</name>
<sequence length="128" mass="15050">MQFFLIQQIVPLLLLLTVVIFSIADVNDDEEFLNKVITINDYYGKTFTGTYRELRELEHNTYCTGKDNQSDCINEKQEKRAWDCMWENGICVPGAVRPLDDPPPKNNGKKKQRKNKKKTNGKKRFRFF</sequence>
<organism evidence="3 4">
    <name type="scientific">Heterodera trifolii</name>
    <dbReference type="NCBI Taxonomy" id="157864"/>
    <lineage>
        <taxon>Eukaryota</taxon>
        <taxon>Metazoa</taxon>
        <taxon>Ecdysozoa</taxon>
        <taxon>Nematoda</taxon>
        <taxon>Chromadorea</taxon>
        <taxon>Rhabditida</taxon>
        <taxon>Tylenchina</taxon>
        <taxon>Tylenchomorpha</taxon>
        <taxon>Tylenchoidea</taxon>
        <taxon>Heteroderidae</taxon>
        <taxon>Heteroderinae</taxon>
        <taxon>Heterodera</taxon>
    </lineage>
</organism>
<evidence type="ECO:0000256" key="1">
    <source>
        <dbReference type="SAM" id="MobiDB-lite"/>
    </source>
</evidence>
<keyword evidence="4" id="KW-1185">Reference proteome</keyword>
<feature type="region of interest" description="Disordered" evidence="1">
    <location>
        <begin position="95"/>
        <end position="128"/>
    </location>
</feature>
<dbReference type="EMBL" id="JBICBT010001056">
    <property type="protein sequence ID" value="KAL3085600.1"/>
    <property type="molecule type" value="Genomic_DNA"/>
</dbReference>
<gene>
    <name evidence="3" type="ORF">niasHT_037341</name>
</gene>
<evidence type="ECO:0000256" key="2">
    <source>
        <dbReference type="SAM" id="SignalP"/>
    </source>
</evidence>
<evidence type="ECO:0008006" key="5">
    <source>
        <dbReference type="Google" id="ProtNLM"/>
    </source>
</evidence>
<feature type="chain" id="PRO_5044764845" description="Effector protein" evidence="2">
    <location>
        <begin position="25"/>
        <end position="128"/>
    </location>
</feature>